<feature type="DNA-binding region" description="HMG box" evidence="13">
    <location>
        <begin position="34"/>
        <end position="102"/>
    </location>
</feature>
<dbReference type="FunFam" id="1.10.30.10:FF:000002">
    <property type="entry name" value="transcription factor Sox-2"/>
    <property type="match status" value="1"/>
</dbReference>
<keyword evidence="4" id="KW-0221">Differentiation</keyword>
<dbReference type="PROSITE" id="PS50118">
    <property type="entry name" value="HMG_BOX_2"/>
    <property type="match status" value="1"/>
</dbReference>
<evidence type="ECO:0000256" key="4">
    <source>
        <dbReference type="ARBA" id="ARBA00022782"/>
    </source>
</evidence>
<keyword evidence="5" id="KW-0112">Calmodulin-binding</keyword>
<dbReference type="InterPro" id="IPR009071">
    <property type="entry name" value="HMG_box_dom"/>
</dbReference>
<keyword evidence="8" id="KW-0010">Activator</keyword>
<gene>
    <name evidence="16" type="primary">RvY_02625-1</name>
    <name evidence="16" type="synonym">RvY_02625.1</name>
    <name evidence="16" type="ORF">RvY_02625</name>
</gene>
<keyword evidence="9" id="KW-0804">Transcription</keyword>
<dbReference type="AlphaFoldDB" id="A0A1D1UVI1"/>
<evidence type="ECO:0000256" key="12">
    <source>
        <dbReference type="ARBA" id="ARBA00045821"/>
    </source>
</evidence>
<feature type="compositionally biased region" description="Basic and acidic residues" evidence="14">
    <location>
        <begin position="172"/>
        <end position="181"/>
    </location>
</feature>
<dbReference type="GO" id="GO:0007548">
    <property type="term" value="P:sex differentiation"/>
    <property type="evidence" value="ECO:0007669"/>
    <property type="project" value="UniProtKB-KW"/>
</dbReference>
<dbReference type="STRING" id="947166.A0A1D1UVI1"/>
<evidence type="ECO:0000256" key="9">
    <source>
        <dbReference type="ARBA" id="ARBA00023163"/>
    </source>
</evidence>
<comment type="function">
    <text evidence="12">Transcriptional regulator that controls a genetic switch in male development. It is necessary and sufficient for initiating male sex determination by directing the development of supporting cell precursors (pre-Sertoli cells) as Sertoli rather than granulosa cells. Involved in different aspects of gene regulation including promoter activation or repression. Binds to the DNA consensus sequence 5'-[AT]AACAA[AT]-3'. SRY HMG box recognizes DNA by partial intercalation in the minor groove and promotes DNA bending. Also involved in pre-mRNA splicing. In male adult brain involved in the maintenance of motor functions of dopaminergic neurons.</text>
</comment>
<dbReference type="CDD" id="cd22004">
    <property type="entry name" value="HMG-box_SOX"/>
    <property type="match status" value="1"/>
</dbReference>
<evidence type="ECO:0000259" key="15">
    <source>
        <dbReference type="PROSITE" id="PS50118"/>
    </source>
</evidence>
<sequence>MQRLIYSQITGLSMVPPNDFAVSDTEDPSDRERVKRPMNAFMVWSSARRREIADKWPKLHNSEISRMLGAEWKTMSDFDKKPYREQASMIGAQHRREHPDYKYRPRRHRKRSGDHPPDISLNPPRMALEHKSSEQADFGHMNPNSHGSVLVLQQRPADSITNGSRIERLAESLRSERERPESPQPTNLSLKGSPTPGDSSSGKQRVRSLVNGCAAIVGNPAEVFRAQQAHPQGSCMVYETGDKAVVVTFAKYNLTIKLEPEKLAASLLPLLHS</sequence>
<comment type="subcellular location">
    <subcellularLocation>
        <location evidence="1">Nucleus speckle</location>
    </subcellularLocation>
</comment>
<dbReference type="PANTHER" id="PTHR10270:SF161">
    <property type="entry name" value="SEX-DETERMINING REGION Y PROTEIN"/>
    <property type="match status" value="1"/>
</dbReference>
<feature type="domain" description="HMG box" evidence="15">
    <location>
        <begin position="34"/>
        <end position="102"/>
    </location>
</feature>
<dbReference type="Gene3D" id="1.10.30.10">
    <property type="entry name" value="High mobility group box domain"/>
    <property type="match status" value="1"/>
</dbReference>
<evidence type="ECO:0000256" key="10">
    <source>
        <dbReference type="ARBA" id="ARBA00023242"/>
    </source>
</evidence>
<keyword evidence="6" id="KW-0726">Sexual differentiation</keyword>
<evidence type="ECO:0000256" key="11">
    <source>
        <dbReference type="ARBA" id="ARBA00032498"/>
    </source>
</evidence>
<feature type="region of interest" description="Disordered" evidence="14">
    <location>
        <begin position="172"/>
        <end position="205"/>
    </location>
</feature>
<dbReference type="GO" id="GO:0000978">
    <property type="term" value="F:RNA polymerase II cis-regulatory region sequence-specific DNA binding"/>
    <property type="evidence" value="ECO:0007669"/>
    <property type="project" value="TreeGrafter"/>
</dbReference>
<accession>A0A1D1UVI1</accession>
<protein>
    <recommendedName>
        <fullName evidence="3">Sex-determining region Y protein</fullName>
    </recommendedName>
    <alternativeName>
        <fullName evidence="11">Testis-determining factor</fullName>
    </alternativeName>
</protein>
<dbReference type="SMART" id="SM00398">
    <property type="entry name" value="HMG"/>
    <property type="match status" value="1"/>
</dbReference>
<evidence type="ECO:0000256" key="5">
    <source>
        <dbReference type="ARBA" id="ARBA00022860"/>
    </source>
</evidence>
<name>A0A1D1UVI1_RAMVA</name>
<evidence type="ECO:0000313" key="16">
    <source>
        <dbReference type="EMBL" id="GAU90168.1"/>
    </source>
</evidence>
<reference evidence="16 17" key="1">
    <citation type="journal article" date="2016" name="Nat. Commun.">
        <title>Extremotolerant tardigrade genome and improved radiotolerance of human cultured cells by tardigrade-unique protein.</title>
        <authorList>
            <person name="Hashimoto T."/>
            <person name="Horikawa D.D."/>
            <person name="Saito Y."/>
            <person name="Kuwahara H."/>
            <person name="Kozuka-Hata H."/>
            <person name="Shin-I T."/>
            <person name="Minakuchi Y."/>
            <person name="Ohishi K."/>
            <person name="Motoyama A."/>
            <person name="Aizu T."/>
            <person name="Enomoto A."/>
            <person name="Kondo K."/>
            <person name="Tanaka S."/>
            <person name="Hara Y."/>
            <person name="Koshikawa S."/>
            <person name="Sagara H."/>
            <person name="Miura T."/>
            <person name="Yokobori S."/>
            <person name="Miyagawa K."/>
            <person name="Suzuki Y."/>
            <person name="Kubo T."/>
            <person name="Oyama M."/>
            <person name="Kohara Y."/>
            <person name="Fujiyama A."/>
            <person name="Arakawa K."/>
            <person name="Katayama T."/>
            <person name="Toyoda A."/>
            <person name="Kunieda T."/>
        </authorList>
    </citation>
    <scope>NUCLEOTIDE SEQUENCE [LARGE SCALE GENOMIC DNA]</scope>
    <source>
        <strain evidence="16 17">YOKOZUNA-1</strain>
    </source>
</reference>
<proteinExistence type="inferred from homology"/>
<dbReference type="InterPro" id="IPR050140">
    <property type="entry name" value="SRY-related_HMG-box_TF-like"/>
</dbReference>
<keyword evidence="17" id="KW-1185">Reference proteome</keyword>
<dbReference type="GO" id="GO:0005516">
    <property type="term" value="F:calmodulin binding"/>
    <property type="evidence" value="ECO:0007669"/>
    <property type="project" value="UniProtKB-KW"/>
</dbReference>
<evidence type="ECO:0000256" key="1">
    <source>
        <dbReference type="ARBA" id="ARBA00004324"/>
    </source>
</evidence>
<dbReference type="GO" id="GO:0001228">
    <property type="term" value="F:DNA-binding transcription activator activity, RNA polymerase II-specific"/>
    <property type="evidence" value="ECO:0007669"/>
    <property type="project" value="TreeGrafter"/>
</dbReference>
<evidence type="ECO:0000256" key="13">
    <source>
        <dbReference type="PROSITE-ProRule" id="PRU00267"/>
    </source>
</evidence>
<dbReference type="SUPFAM" id="SSF47095">
    <property type="entry name" value="HMG-box"/>
    <property type="match status" value="1"/>
</dbReference>
<evidence type="ECO:0000256" key="14">
    <source>
        <dbReference type="SAM" id="MobiDB-lite"/>
    </source>
</evidence>
<organism evidence="16 17">
    <name type="scientific">Ramazzottius varieornatus</name>
    <name type="common">Water bear</name>
    <name type="synonym">Tardigrade</name>
    <dbReference type="NCBI Taxonomy" id="947166"/>
    <lineage>
        <taxon>Eukaryota</taxon>
        <taxon>Metazoa</taxon>
        <taxon>Ecdysozoa</taxon>
        <taxon>Tardigrada</taxon>
        <taxon>Eutardigrada</taxon>
        <taxon>Parachela</taxon>
        <taxon>Hypsibioidea</taxon>
        <taxon>Ramazzottiidae</taxon>
        <taxon>Ramazzottius</taxon>
    </lineage>
</organism>
<feature type="compositionally biased region" description="Polar residues" evidence="14">
    <location>
        <begin position="184"/>
        <end position="203"/>
    </location>
</feature>
<dbReference type="OrthoDB" id="6247875at2759"/>
<dbReference type="GO" id="GO:0016607">
    <property type="term" value="C:nuclear speck"/>
    <property type="evidence" value="ECO:0007669"/>
    <property type="project" value="UniProtKB-SubCell"/>
</dbReference>
<feature type="region of interest" description="Disordered" evidence="14">
    <location>
        <begin position="88"/>
        <end position="125"/>
    </location>
</feature>
<keyword evidence="7 13" id="KW-0238">DNA-binding</keyword>
<evidence type="ECO:0000256" key="8">
    <source>
        <dbReference type="ARBA" id="ARBA00023159"/>
    </source>
</evidence>
<evidence type="ECO:0000256" key="3">
    <source>
        <dbReference type="ARBA" id="ARBA00019052"/>
    </source>
</evidence>
<dbReference type="InterPro" id="IPR036910">
    <property type="entry name" value="HMG_box_dom_sf"/>
</dbReference>
<dbReference type="EMBL" id="BDGG01000001">
    <property type="protein sequence ID" value="GAU90168.1"/>
    <property type="molecule type" value="Genomic_DNA"/>
</dbReference>
<evidence type="ECO:0000256" key="6">
    <source>
        <dbReference type="ARBA" id="ARBA00022928"/>
    </source>
</evidence>
<evidence type="ECO:0000313" key="17">
    <source>
        <dbReference type="Proteomes" id="UP000186922"/>
    </source>
</evidence>
<evidence type="ECO:0000256" key="7">
    <source>
        <dbReference type="ARBA" id="ARBA00023125"/>
    </source>
</evidence>
<comment type="caution">
    <text evidence="16">The sequence shown here is derived from an EMBL/GenBank/DDBJ whole genome shotgun (WGS) entry which is preliminary data.</text>
</comment>
<dbReference type="Pfam" id="PF00505">
    <property type="entry name" value="HMG_box"/>
    <property type="match status" value="1"/>
</dbReference>
<comment type="similarity">
    <text evidence="2">Belongs to the SRY family.</text>
</comment>
<evidence type="ECO:0000256" key="2">
    <source>
        <dbReference type="ARBA" id="ARBA00005998"/>
    </source>
</evidence>
<dbReference type="GO" id="GO:0030154">
    <property type="term" value="P:cell differentiation"/>
    <property type="evidence" value="ECO:0007669"/>
    <property type="project" value="UniProtKB-KW"/>
</dbReference>
<keyword evidence="10 13" id="KW-0539">Nucleus</keyword>
<dbReference type="PANTHER" id="PTHR10270">
    <property type="entry name" value="SOX TRANSCRIPTION FACTOR"/>
    <property type="match status" value="1"/>
</dbReference>
<dbReference type="Proteomes" id="UP000186922">
    <property type="component" value="Unassembled WGS sequence"/>
</dbReference>